<dbReference type="SUPFAM" id="SSF55073">
    <property type="entry name" value="Nucleotide cyclase"/>
    <property type="match status" value="4"/>
</dbReference>
<reference evidence="19" key="2">
    <citation type="submission" date="2021-08" db="EMBL/GenBank/DDBJ databases">
        <authorList>
            <person name="Eriksson T."/>
        </authorList>
    </citation>
    <scope>NUCLEOTIDE SEQUENCE</scope>
    <source>
        <strain evidence="19">Stoneville</strain>
        <tissue evidence="19">Whole head</tissue>
    </source>
</reference>
<comment type="caution">
    <text evidence="14">Lacks conserved residue(s) required for the propagation of feature annotation.</text>
</comment>
<keyword evidence="6" id="KW-0862">Zinc</keyword>
<dbReference type="GO" id="GO:0004016">
    <property type="term" value="F:adenylate cyclase activity"/>
    <property type="evidence" value="ECO:0007669"/>
    <property type="project" value="TreeGrafter"/>
</dbReference>
<feature type="domain" description="Guanylate cyclase" evidence="16">
    <location>
        <begin position="2141"/>
        <end position="2179"/>
    </location>
</feature>
<dbReference type="GO" id="GO:0008270">
    <property type="term" value="F:zinc ion binding"/>
    <property type="evidence" value="ECO:0007669"/>
    <property type="project" value="UniProtKB-KW"/>
</dbReference>
<dbReference type="SUPFAM" id="SSF57716">
    <property type="entry name" value="Glucocorticoid receptor-like (DNA-binding domain)"/>
    <property type="match status" value="1"/>
</dbReference>
<dbReference type="PROSITE" id="PS00028">
    <property type="entry name" value="ZINC_FINGER_C2H2_1"/>
    <property type="match status" value="7"/>
</dbReference>
<dbReference type="SUPFAM" id="SSF52540">
    <property type="entry name" value="P-loop containing nucleoside triphosphate hydrolases"/>
    <property type="match status" value="2"/>
</dbReference>
<gene>
    <name evidence="19" type="ORF">GEV33_006521</name>
</gene>
<comment type="subcellular location">
    <subcellularLocation>
        <location evidence="1">Nucleus</location>
    </subcellularLocation>
</comment>
<protein>
    <recommendedName>
        <fullName evidence="21">Adenylate cyclase type 10</fullName>
    </recommendedName>
</protein>
<feature type="domain" description="C2H2-type" evidence="17">
    <location>
        <begin position="3656"/>
        <end position="3683"/>
    </location>
</feature>
<feature type="region of interest" description="Disordered" evidence="15">
    <location>
        <begin position="2797"/>
        <end position="2826"/>
    </location>
</feature>
<dbReference type="FunFam" id="3.30.70.1230:FF:000017">
    <property type="entry name" value="Adenylate cyclase type 10"/>
    <property type="match status" value="2"/>
</dbReference>
<dbReference type="PANTHER" id="PTHR16305">
    <property type="entry name" value="TESTICULAR SOLUBLE ADENYLYL CYCLASE"/>
    <property type="match status" value="1"/>
</dbReference>
<dbReference type="GO" id="GO:0005634">
    <property type="term" value="C:nucleus"/>
    <property type="evidence" value="ECO:0007669"/>
    <property type="project" value="UniProtKB-SubCell"/>
</dbReference>
<keyword evidence="9" id="KW-0238">DNA-binding</keyword>
<evidence type="ECO:0000256" key="11">
    <source>
        <dbReference type="ARBA" id="ARBA00023239"/>
    </source>
</evidence>
<dbReference type="Pfam" id="PF00211">
    <property type="entry name" value="Guanylate_cyc"/>
    <property type="match status" value="2"/>
</dbReference>
<dbReference type="Gene3D" id="3.40.1800.20">
    <property type="match status" value="1"/>
</dbReference>
<dbReference type="FunFam" id="3.30.160.60:FF:000325">
    <property type="entry name" value="ZFP90 zinc finger protein"/>
    <property type="match status" value="1"/>
</dbReference>
<organism evidence="19 20">
    <name type="scientific">Tenebrio molitor</name>
    <name type="common">Yellow mealworm beetle</name>
    <dbReference type="NCBI Taxonomy" id="7067"/>
    <lineage>
        <taxon>Eukaryota</taxon>
        <taxon>Metazoa</taxon>
        <taxon>Ecdysozoa</taxon>
        <taxon>Arthropoda</taxon>
        <taxon>Hexapoda</taxon>
        <taxon>Insecta</taxon>
        <taxon>Pterygota</taxon>
        <taxon>Neoptera</taxon>
        <taxon>Endopterygota</taxon>
        <taxon>Coleoptera</taxon>
        <taxon>Polyphaga</taxon>
        <taxon>Cucujiformia</taxon>
        <taxon>Tenebrionidae</taxon>
        <taxon>Tenebrio</taxon>
    </lineage>
</organism>
<evidence type="ECO:0000256" key="5">
    <source>
        <dbReference type="ARBA" id="ARBA00022771"/>
    </source>
</evidence>
<dbReference type="Pfam" id="PF07776">
    <property type="entry name" value="zf-AD"/>
    <property type="match status" value="1"/>
</dbReference>
<dbReference type="Gene3D" id="3.30.70.1230">
    <property type="entry name" value="Nucleotide cyclase"/>
    <property type="match status" value="4"/>
</dbReference>
<evidence type="ECO:0000256" key="10">
    <source>
        <dbReference type="ARBA" id="ARBA00023163"/>
    </source>
</evidence>
<feature type="domain" description="Guanylate cyclase" evidence="16">
    <location>
        <begin position="454"/>
        <end position="492"/>
    </location>
</feature>
<evidence type="ECO:0000256" key="14">
    <source>
        <dbReference type="PROSITE-ProRule" id="PRU01263"/>
    </source>
</evidence>
<reference evidence="19" key="1">
    <citation type="journal article" date="2020" name="J Insects Food Feed">
        <title>The yellow mealworm (Tenebrio molitor) genome: a resource for the emerging insects as food and feed industry.</title>
        <authorList>
            <person name="Eriksson T."/>
            <person name="Andere A."/>
            <person name="Kelstrup H."/>
            <person name="Emery V."/>
            <person name="Picard C."/>
        </authorList>
    </citation>
    <scope>NUCLEOTIDE SEQUENCE</scope>
    <source>
        <strain evidence="19">Stoneville</strain>
        <tissue evidence="19">Whole head</tissue>
    </source>
</reference>
<dbReference type="SMART" id="SM00355">
    <property type="entry name" value="ZnF_C2H2"/>
    <property type="match status" value="7"/>
</dbReference>
<dbReference type="SUPFAM" id="SSF57667">
    <property type="entry name" value="beta-beta-alpha zinc fingers"/>
    <property type="match status" value="4"/>
</dbReference>
<evidence type="ECO:0000313" key="20">
    <source>
        <dbReference type="Proteomes" id="UP000719412"/>
    </source>
</evidence>
<dbReference type="CDD" id="cd07302">
    <property type="entry name" value="CHD"/>
    <property type="match status" value="4"/>
</dbReference>
<evidence type="ECO:0008006" key="21">
    <source>
        <dbReference type="Google" id="ProtNLM"/>
    </source>
</evidence>
<feature type="domain" description="C2H2-type" evidence="17">
    <location>
        <begin position="3684"/>
        <end position="3711"/>
    </location>
</feature>
<dbReference type="Proteomes" id="UP000719412">
    <property type="component" value="Unassembled WGS sequence"/>
</dbReference>
<evidence type="ECO:0000259" key="16">
    <source>
        <dbReference type="PROSITE" id="PS50125"/>
    </source>
</evidence>
<dbReference type="GO" id="GO:0009190">
    <property type="term" value="P:cyclic nucleotide biosynthetic process"/>
    <property type="evidence" value="ECO:0007669"/>
    <property type="project" value="InterPro"/>
</dbReference>
<feature type="domain" description="C2H2-type" evidence="17">
    <location>
        <begin position="3600"/>
        <end position="3627"/>
    </location>
</feature>
<comment type="caution">
    <text evidence="19">The sequence shown here is derived from an EMBL/GenBank/DDBJ whole genome shotgun (WGS) entry which is preliminary data.</text>
</comment>
<dbReference type="FunFam" id="3.30.70.1230:FF:000086">
    <property type="entry name" value="Adenylate cyclase type 10-like Protein"/>
    <property type="match status" value="1"/>
</dbReference>
<feature type="domain" description="Guanylate cyclase" evidence="16">
    <location>
        <begin position="1787"/>
        <end position="1916"/>
    </location>
</feature>
<evidence type="ECO:0000256" key="4">
    <source>
        <dbReference type="ARBA" id="ARBA00022741"/>
    </source>
</evidence>
<keyword evidence="20" id="KW-1185">Reference proteome</keyword>
<dbReference type="InterPro" id="IPR029787">
    <property type="entry name" value="Nucleotide_cyclase"/>
</dbReference>
<dbReference type="Gene3D" id="3.30.160.60">
    <property type="entry name" value="Classic Zinc Finger"/>
    <property type="match status" value="7"/>
</dbReference>
<dbReference type="FunFam" id="3.30.160.60:FF:000446">
    <property type="entry name" value="Zinc finger protein"/>
    <property type="match status" value="1"/>
</dbReference>
<sequence>MMEGLNQMGQEEYIWAMRTSAYRESDSELWKDRRSVSRTQFPPKSKSLVDSSIGDRQTKVMASLVPDEVIYNVDDYSHRQYDACFLFGDVSGNDIKDPVLLYSTSSGFTELCEKYTKTGISGPSRMTQVLNKYLGSMVQEVLGHNGDVLKFSGDAFLAMFKQTESDTMCDVVHEAMDSALVIQKNYGSYLTDVGVVIRVKLAISAGLVTFALIGNKTTSHYVVVGKPIWDVKAAESISSAGDIVVAPAAWHYVNTNDYLFKEMPDNIHIKLLGVGPNWRSVQKNVRQQKPQILLDDGSIYDESSESDPGSDMTTQDGGFDEFSLRPAVNLAARLKIKEPLRRFIITPVMKSIDMDEPFEYLTEMRQAVIVFINVISFKLQTEETVILADHTYKTVCSIVDKMKGCVNKVSLFDKDLMFVVIFGLRGLKHELECQVALKCARECHDEINKLTGVLSTSIGVTTGKTYCGVFGHTLRREYTVISLIVNKAARLMVAYKNKVTCDRETFLHSKLEARHFILQEHKPLKGISHAGPVYEFREAETDHDKIRRINACPMLGRTEKLKMYERILHHCLRASSINEQQYKMLLIKGEARQGKTRILDEIVYVTPANVAVNSFILTEKDRKVIVVVVVGITQRRSCFKIPYQTMRLIFSQPLSLTTESSIKEKEQKILTLLRKIQVPDLLCVLNNMFGVNFKKSELYLSLSESERKLALRKMIKQLCYACFVKMWVLAIDDCEFMDDESWELLDTLFEIRYVLVVTTMGRDKLLKSIHSIKVMQDARVKVVHLKAIERWYLGAIACQMLDVYGLSPELENAIQTRSNGNPGWIESFLISLLQDGGLYIIEANLTQINELGLVCPPLYMMARITREESIKWQHIMEERRRSMDSMVEQDDWKRYIDSCRDSYLNVTIREQMEDMSRGGTVPVCVISPNFHVGDEEAELSVDAIILKTFDSLNFFEQLLVKCSAILGDQFLRDMLLYVMSATSPRKAALAVKKLFEIRVLSCAKGDFLEGGMSIYRERLINPNEEYLVCQCKGIKIDENCADLPRYASCGYLQFRSSLFREITYNLLTDNQKKEFHQRAIRYLERETRKCKSCGNGYFDHILGAKHDKNFLRARDKAKATSSEMTSYETISVSRKTSSHSMSQQSSGGGRKRGMYDEKSIASYPSQIYGENKGEKAYRACLGISIINKLKNSFSLARAFSTEDFTDCQCQLILSTTYAQLMEHCLGASELNKLIEAMLEYAYVCIVSRNIPLALRILSEALGQLKYKLKNKAELPWKASLTRGKIYTLQGFCRMEQGHFEDAMRSLHRSLREYGLTFPRGFPRRMKTCAFNFKQLFGLYVFPNTLMKHLNHWETVFANNLAECLSYLCTLYIIKKQWKNAELAATWALAKSYSSFSDFQIICKTNANMILVAQHSQKWGLCTALEVHSLRLCHLKRDALDAEDLQCVARLYGVIFCSRLFRSEMEKAIQMGYIVLRLCTSIRAVKIILPLLPLLLQSLLVGKHFANAYSILQDLEYFAEEDSDSSGKVWYFSLCIGLQLETGYSVVSYHSCEYFYQVEGERWVTIRDPDARKRFYTVMWLWCVRNEKWEAASLWCLKTGNFLVLTENDSLANKITALYLLEGLIVFLVNKLDKRNIEAVLRAEYEIKFLFTAIEKAARTTRMILPRFYHLKAYFKYVKGHDSKVKDLLKKARKCAEKFGNTLELGWIEHSLKEEYIWAMRTSSYRASDTDLWKDRRSLRSSSQMRKKSKSVLDTSMGDRQTKVMASLVPDEVIYNLNDYSHRQYDACFLFGDVSGFTELCEKYTKTGISGPSRMTQVLNKYLGSMVQEVMSHSGDVLKFSGDAFLAIFKSSESETMRDAVHEALDCALIIQKNYGSYLTDVGVIIRVKLAISAGLVTFALIGDNTTSHYVVVGKPIWDVKAAESISSAGDIVVAPAAWHYVNTNEYLFQEMSDNVHVKIIGVGPNWRSVQKNVRQQKVQDRAEEVLSQDDDSSQSDVLSEITQEGMDEFSLRPAVNTAVRLKIKEALRRFIIAPVMKSIDMDEPFEYLTEMRQAVIVFINVISYKLETEDTVTLADRTYKTVCSVVDKMKGCVNKVSLFDKDLMFVVIFGLRGLKHELECQVALKCAKECHNAITKLPGVLSTSIGVTTGKTYCGVFGHTLRREYTVISLIVNKAARLMVAYKGKVTCDRETFLHSKLEARHFILQEHKPLKGISHPGPVYEFVEAEIDHDVVQRINACPLLGRTEKLKLYKRLLETYFTATNTNEQQYKMLLIKGEARQGKSRLLDEIVYITPPEILVNKFTLTEKDLKMPYQTIRLIFNVPLSIQKDSSSKEKEQKLLTMLKRIKVPDLMCVFNHVFGVNFKNSELYMSLNEDARKVALKKMIKQLCYAVRMCFVKIWVLAMDDCEYIDQESWEVLSTLFDINTVFIVATMARDKLLKVTSPSKILNDARVKTVYLHAIERWYLGALACQILDVYAISPELENAIQTRSNGNPGWIESFLISLIQDEALYILKATITEINDLGLVCPPLYMMARLTSDETHKWQHIMEERRPSMDSIAEQDYWKRYIDSCRDSYLNVTIREQMEAISKGAKVPICVIAPNFHVGDEEVELSMDAIILKTFDSLNFFEQLLVKCSAILGNQFLREMLLYVMSASEPRKAALAVQKLFEIRVLTCAKGDFLEGGTSVFRERLLNPNDESGLKCQCRGIKIDETCADLPRYASCGYLQFRSSLFRDITYNLLTDNQKKEFHSRAIRYLERETRKCKACGNGFFDRILGTRHDKDFLFARDKQKRAISMSTSMETTSVSRRSSWHSSSQHSSLTARRSKVDEKSIASFPSQIYGENKGNTFGLWWLVTKRLVSGEKAYHAIFGITIINKLKNSFSLTRAFSSEDFTDCQCNLILATTYAQLIEHCNGAGELNKVIEAMMEYAFICIICSNIPLAIRVLNESLDVLKKKATERSENVWKLALIRAKIFILLGYSRLELGHIDEAFSSLHRALAEYGITFPKGLSKKMLTCAHEFRHFFGFYVFPKILTKHLDHWDTVFANNLSECLSHMCALYMIRDQWANAEMAASWALTKSLQSFSDFQVICTACANMLHVAQHFERWNMCVALEVHALRLCHLKKATVDAEDLKSVAKLYGVIFTSRLYRSNTEKAIHIGYIVLRLCSSIRATKIILPLLPLLLHSLLLGKHFNNAFSILQELEVFADEDSDSSGKVWYFALCVGLQLETGYSLVPYHVCENFYQVEGESWVTIRDPDARKRFFTVMWLWCIRNEKWEAASIWCLKTSDFMIVEEKDTLANKITGLYLLEGLILFLVWKLDRRNIKAVIRTQQEIKQLLKALEKAARTSKVILPRFYHLKAYYKYVKRFDSKVTDLLNKAVETATKCGNELEIAWIEHSTKAWNKTLPPIAMDFWKEHSEADNLLDFQDIEMGGAKIGFFTLPTPVYMICLFKTEQSNNIFSEAKNGQSIVEVIQNFASVEMQEGDGLPVSVCVSCEEKLNNFLDFRTLIIDSDFKLRQTKCLTEEDPFLNIPDPLFVPKEEPQDTEEGINETEKKCDELVAHTVHPNELAFKCTECGKSFKQPSSLSSHIKMYHRNSLFPCEYCGKAFKLRSMLETHYQDHVGVKPFTCELCNKNFATNSSFYRHLRNHRKGLEVSCPTCGKTYAHGDSLAKHLKTHSSDKPFECDVCDKKFKTRATLSTHKKIHDGIKDYLCKTCGKSFVQYSVLYRHMRVHSGEAPYKCEVCEKQFLYSHHLLNHSRKHHKDETNEVNS</sequence>
<dbReference type="GO" id="GO:0003677">
    <property type="term" value="F:DNA binding"/>
    <property type="evidence" value="ECO:0007669"/>
    <property type="project" value="UniProtKB-KW"/>
</dbReference>
<evidence type="ECO:0000259" key="18">
    <source>
        <dbReference type="PROSITE" id="PS51915"/>
    </source>
</evidence>
<evidence type="ECO:0000256" key="7">
    <source>
        <dbReference type="ARBA" id="ARBA00022840"/>
    </source>
</evidence>
<name>A0A8J6HJS7_TENMO</name>
<dbReference type="PROSITE" id="PS51915">
    <property type="entry name" value="ZAD"/>
    <property type="match status" value="1"/>
</dbReference>
<dbReference type="InterPro" id="IPR036236">
    <property type="entry name" value="Znf_C2H2_sf"/>
</dbReference>
<keyword evidence="8" id="KW-0805">Transcription regulation</keyword>
<evidence type="ECO:0000256" key="15">
    <source>
        <dbReference type="SAM" id="MobiDB-lite"/>
    </source>
</evidence>
<dbReference type="InterPro" id="IPR012934">
    <property type="entry name" value="Znf_AD"/>
</dbReference>
<dbReference type="Pfam" id="PF00096">
    <property type="entry name" value="zf-C2H2"/>
    <property type="match status" value="6"/>
</dbReference>
<evidence type="ECO:0000313" key="19">
    <source>
        <dbReference type="EMBL" id="KAH0816271.1"/>
    </source>
</evidence>
<dbReference type="FunFam" id="3.30.160.60:FF:000100">
    <property type="entry name" value="Zinc finger 45-like"/>
    <property type="match status" value="2"/>
</dbReference>
<keyword evidence="5 13" id="KW-0863">Zinc-finger</keyword>
<evidence type="ECO:0000259" key="17">
    <source>
        <dbReference type="PROSITE" id="PS50157"/>
    </source>
</evidence>
<keyword evidence="10" id="KW-0804">Transcription</keyword>
<keyword evidence="4" id="KW-0547">Nucleotide-binding</keyword>
<dbReference type="InterPro" id="IPR027417">
    <property type="entry name" value="P-loop_NTPase"/>
</dbReference>
<dbReference type="PROSITE" id="PS50125">
    <property type="entry name" value="GUANYLATE_CYCLASE_2"/>
    <property type="match status" value="4"/>
</dbReference>
<keyword evidence="3" id="KW-0677">Repeat</keyword>
<dbReference type="GO" id="GO:0035556">
    <property type="term" value="P:intracellular signal transduction"/>
    <property type="evidence" value="ECO:0007669"/>
    <property type="project" value="InterPro"/>
</dbReference>
<dbReference type="InterPro" id="IPR013087">
    <property type="entry name" value="Znf_C2H2_type"/>
</dbReference>
<dbReference type="EMBL" id="JABDTM020021798">
    <property type="protein sequence ID" value="KAH0816271.1"/>
    <property type="molecule type" value="Genomic_DNA"/>
</dbReference>
<feature type="domain" description="ZAD" evidence="18">
    <location>
        <begin position="3445"/>
        <end position="3520"/>
    </location>
</feature>
<feature type="domain" description="C2H2-type" evidence="17">
    <location>
        <begin position="3712"/>
        <end position="3739"/>
    </location>
</feature>
<evidence type="ECO:0000256" key="8">
    <source>
        <dbReference type="ARBA" id="ARBA00023015"/>
    </source>
</evidence>
<evidence type="ECO:0000256" key="2">
    <source>
        <dbReference type="ARBA" id="ARBA00022723"/>
    </source>
</evidence>
<evidence type="ECO:0000256" key="3">
    <source>
        <dbReference type="ARBA" id="ARBA00022737"/>
    </source>
</evidence>
<keyword evidence="11" id="KW-0456">Lyase</keyword>
<feature type="domain" description="C2H2-type" evidence="17">
    <location>
        <begin position="3740"/>
        <end position="3767"/>
    </location>
</feature>
<proteinExistence type="predicted"/>
<evidence type="ECO:0000256" key="1">
    <source>
        <dbReference type="ARBA" id="ARBA00004123"/>
    </source>
</evidence>
<feature type="domain" description="C2H2-type" evidence="17">
    <location>
        <begin position="3572"/>
        <end position="3595"/>
    </location>
</feature>
<accession>A0A8J6HJS7</accession>
<evidence type="ECO:0000256" key="12">
    <source>
        <dbReference type="ARBA" id="ARBA00023242"/>
    </source>
</evidence>
<dbReference type="GO" id="GO:0030674">
    <property type="term" value="F:protein-macromolecule adaptor activity"/>
    <property type="evidence" value="ECO:0007669"/>
    <property type="project" value="UniProtKB-ARBA"/>
</dbReference>
<dbReference type="InterPro" id="IPR001054">
    <property type="entry name" value="A/G_cyclase"/>
</dbReference>
<feature type="compositionally biased region" description="Low complexity" evidence="15">
    <location>
        <begin position="2797"/>
        <end position="2823"/>
    </location>
</feature>
<keyword evidence="12" id="KW-0539">Nucleus</keyword>
<feature type="domain" description="Guanylate cyclase" evidence="16">
    <location>
        <begin position="99"/>
        <end position="228"/>
    </location>
</feature>
<feature type="region of interest" description="Disordered" evidence="15">
    <location>
        <begin position="1128"/>
        <end position="1154"/>
    </location>
</feature>
<dbReference type="GO" id="GO:0005524">
    <property type="term" value="F:ATP binding"/>
    <property type="evidence" value="ECO:0007669"/>
    <property type="project" value="UniProtKB-KW"/>
</dbReference>
<keyword evidence="7" id="KW-0067">ATP-binding</keyword>
<keyword evidence="2" id="KW-0479">Metal-binding</keyword>
<evidence type="ECO:0000256" key="6">
    <source>
        <dbReference type="ARBA" id="ARBA00022833"/>
    </source>
</evidence>
<dbReference type="PANTHER" id="PTHR16305:SF28">
    <property type="entry name" value="GUANYLATE CYCLASE DOMAIN-CONTAINING PROTEIN"/>
    <property type="match status" value="1"/>
</dbReference>
<dbReference type="PROSITE" id="PS50157">
    <property type="entry name" value="ZINC_FINGER_C2H2_2"/>
    <property type="match status" value="7"/>
</dbReference>
<feature type="domain" description="C2H2-type" evidence="17">
    <location>
        <begin position="3628"/>
        <end position="3650"/>
    </location>
</feature>
<evidence type="ECO:0000256" key="13">
    <source>
        <dbReference type="PROSITE-ProRule" id="PRU00042"/>
    </source>
</evidence>
<dbReference type="GO" id="GO:0005737">
    <property type="term" value="C:cytoplasm"/>
    <property type="evidence" value="ECO:0007669"/>
    <property type="project" value="TreeGrafter"/>
</dbReference>
<feature type="compositionally biased region" description="Low complexity" evidence="15">
    <location>
        <begin position="1133"/>
        <end position="1145"/>
    </location>
</feature>
<dbReference type="FunFam" id="3.30.160.60:FF:000688">
    <property type="entry name" value="zinc finger protein 197 isoform X1"/>
    <property type="match status" value="1"/>
</dbReference>
<evidence type="ECO:0000256" key="9">
    <source>
        <dbReference type="ARBA" id="ARBA00023125"/>
    </source>
</evidence>